<dbReference type="PANTHER" id="PTHR30175:SF1">
    <property type="entry name" value="PTS SYSTEM ARBUTIN-, CELLOBIOSE-, AND SALICIN-SPECIFIC EIIBC COMPONENT-RELATED"/>
    <property type="match status" value="1"/>
</dbReference>
<evidence type="ECO:0000313" key="2">
    <source>
        <dbReference type="EMBL" id="BBP93452.1"/>
    </source>
</evidence>
<feature type="transmembrane region" description="Helical" evidence="1">
    <location>
        <begin position="35"/>
        <end position="53"/>
    </location>
</feature>
<sequence>MYILAAAGILQGALILINLLFPSFSKTGTYEVFSFISWAPFTFLPIFIAITAAKHFKTNMYIAVACTAALVSPAWTEIAGRVASGEGVTFF</sequence>
<dbReference type="InterPro" id="IPR050558">
    <property type="entry name" value="PTS_Sugar-Specific_Components"/>
</dbReference>
<dbReference type="GO" id="GO:0090589">
    <property type="term" value="F:protein-phosphocysteine-trehalose phosphotransferase system transporter activity"/>
    <property type="evidence" value="ECO:0007669"/>
    <property type="project" value="TreeGrafter"/>
</dbReference>
<dbReference type="GO" id="GO:0009401">
    <property type="term" value="P:phosphoenolpyruvate-dependent sugar phosphotransferase system"/>
    <property type="evidence" value="ECO:0007669"/>
    <property type="project" value="TreeGrafter"/>
</dbReference>
<protein>
    <submittedName>
        <fullName evidence="2">Uncharacterized protein</fullName>
    </submittedName>
</protein>
<evidence type="ECO:0000256" key="1">
    <source>
        <dbReference type="SAM" id="Phobius"/>
    </source>
</evidence>
<gene>
    <name evidence="2" type="ORF">BsIDN1_70700</name>
</gene>
<dbReference type="AlphaFoldDB" id="A0A5S9ML96"/>
<keyword evidence="1" id="KW-0472">Membrane</keyword>
<organism evidence="2 3">
    <name type="scientific">Bacillus safensis</name>
    <dbReference type="NCBI Taxonomy" id="561879"/>
    <lineage>
        <taxon>Bacteria</taxon>
        <taxon>Bacillati</taxon>
        <taxon>Bacillota</taxon>
        <taxon>Bacilli</taxon>
        <taxon>Bacillales</taxon>
        <taxon>Bacillaceae</taxon>
        <taxon>Bacillus</taxon>
    </lineage>
</organism>
<dbReference type="EMBL" id="AP021906">
    <property type="protein sequence ID" value="BBP93452.1"/>
    <property type="molecule type" value="Genomic_DNA"/>
</dbReference>
<dbReference type="GO" id="GO:0005886">
    <property type="term" value="C:plasma membrane"/>
    <property type="evidence" value="ECO:0007669"/>
    <property type="project" value="TreeGrafter"/>
</dbReference>
<name>A0A5S9ML96_BACIA</name>
<evidence type="ECO:0000313" key="3">
    <source>
        <dbReference type="Proteomes" id="UP000464658"/>
    </source>
</evidence>
<dbReference type="GO" id="GO:0015771">
    <property type="term" value="P:trehalose transport"/>
    <property type="evidence" value="ECO:0007669"/>
    <property type="project" value="TreeGrafter"/>
</dbReference>
<keyword evidence="1" id="KW-1133">Transmembrane helix</keyword>
<dbReference type="Proteomes" id="UP000464658">
    <property type="component" value="Chromosome"/>
</dbReference>
<proteinExistence type="predicted"/>
<dbReference type="PANTHER" id="PTHR30175">
    <property type="entry name" value="PHOSPHOTRANSFERASE SYSTEM TRANSPORT PROTEIN"/>
    <property type="match status" value="1"/>
</dbReference>
<reference evidence="2 3" key="1">
    <citation type="submission" date="2019-12" db="EMBL/GenBank/DDBJ databases">
        <title>Full genome sequence of a Bacillus safensis strain isolated from commercially available natto in Indonesia.</title>
        <authorList>
            <person name="Yoshida M."/>
            <person name="Uomi M."/>
            <person name="Waturangi D."/>
            <person name="Ekaputri J.J."/>
            <person name="Setiamarga D.H.E."/>
        </authorList>
    </citation>
    <scope>NUCLEOTIDE SEQUENCE [LARGE SCALE GENOMIC DNA]</scope>
    <source>
        <strain evidence="2 3">IDN1</strain>
    </source>
</reference>
<accession>A0A5S9ML96</accession>
<keyword evidence="1" id="KW-0812">Transmembrane</keyword>